<name>A0ABX9W920_9ACTN</name>
<feature type="region of interest" description="Disordered" evidence="6">
    <location>
        <begin position="372"/>
        <end position="408"/>
    </location>
</feature>
<dbReference type="Proteomes" id="UP000280698">
    <property type="component" value="Unassembled WGS sequence"/>
</dbReference>
<evidence type="ECO:0000256" key="2">
    <source>
        <dbReference type="ARBA" id="ARBA00022741"/>
    </source>
</evidence>
<gene>
    <name evidence="7" type="ORF">EFE23_25535</name>
</gene>
<dbReference type="InterPro" id="IPR018181">
    <property type="entry name" value="Heat_shock_70_CS"/>
</dbReference>
<feature type="non-terminal residue" evidence="7">
    <location>
        <position position="408"/>
    </location>
</feature>
<evidence type="ECO:0000313" key="7">
    <source>
        <dbReference type="EMBL" id="RNL88879.1"/>
    </source>
</evidence>
<dbReference type="PRINTS" id="PR00301">
    <property type="entry name" value="HEATSHOCK70"/>
</dbReference>
<dbReference type="PANTHER" id="PTHR19375">
    <property type="entry name" value="HEAT SHOCK PROTEIN 70KDA"/>
    <property type="match status" value="1"/>
</dbReference>
<dbReference type="InterPro" id="IPR013126">
    <property type="entry name" value="Hsp_70_fam"/>
</dbReference>
<evidence type="ECO:0000313" key="8">
    <source>
        <dbReference type="Proteomes" id="UP000280698"/>
    </source>
</evidence>
<keyword evidence="3" id="KW-0067">ATP-binding</keyword>
<accession>A0ABX9W920</accession>
<evidence type="ECO:0000256" key="5">
    <source>
        <dbReference type="ARBA" id="ARBA00023186"/>
    </source>
</evidence>
<keyword evidence="2" id="KW-0547">Nucleotide-binding</keyword>
<keyword evidence="8" id="KW-1185">Reference proteome</keyword>
<evidence type="ECO:0000256" key="1">
    <source>
        <dbReference type="ARBA" id="ARBA00007381"/>
    </source>
</evidence>
<dbReference type="Pfam" id="PF00012">
    <property type="entry name" value="HSP70"/>
    <property type="match status" value="1"/>
</dbReference>
<dbReference type="PROSITE" id="PS01036">
    <property type="entry name" value="HSP70_3"/>
    <property type="match status" value="1"/>
</dbReference>
<dbReference type="Gene3D" id="3.90.640.10">
    <property type="entry name" value="Actin, Chain A, domain 4"/>
    <property type="match status" value="1"/>
</dbReference>
<reference evidence="7 8" key="1">
    <citation type="submission" date="2018-11" db="EMBL/GenBank/DDBJ databases">
        <title>Micromonospora sp. PPF5-17, a new actinomycetes isolated from a hot spring soil.</title>
        <authorList>
            <person name="Thawai C."/>
        </authorList>
    </citation>
    <scope>NUCLEOTIDE SEQUENCE [LARGE SCALE GENOMIC DNA]</scope>
    <source>
        <strain evidence="7 8">PPF5-17</strain>
    </source>
</reference>
<organism evidence="7 8">
    <name type="scientific">Micromonospora solifontis</name>
    <dbReference type="NCBI Taxonomy" id="2487138"/>
    <lineage>
        <taxon>Bacteria</taxon>
        <taxon>Bacillati</taxon>
        <taxon>Actinomycetota</taxon>
        <taxon>Actinomycetes</taxon>
        <taxon>Micromonosporales</taxon>
        <taxon>Micromonosporaceae</taxon>
        <taxon>Micromonospora</taxon>
    </lineage>
</organism>
<evidence type="ECO:0000256" key="6">
    <source>
        <dbReference type="SAM" id="MobiDB-lite"/>
    </source>
</evidence>
<keyword evidence="4" id="KW-0346">Stress response</keyword>
<protein>
    <submittedName>
        <fullName evidence="7">Hsp70 family protein</fullName>
    </submittedName>
</protein>
<dbReference type="InterPro" id="IPR043129">
    <property type="entry name" value="ATPase_NBD"/>
</dbReference>
<keyword evidence="5" id="KW-0143">Chaperone</keyword>
<dbReference type="Gene3D" id="3.30.420.40">
    <property type="match status" value="2"/>
</dbReference>
<evidence type="ECO:0000256" key="4">
    <source>
        <dbReference type="ARBA" id="ARBA00023016"/>
    </source>
</evidence>
<dbReference type="EMBL" id="RJLN01000120">
    <property type="protein sequence ID" value="RNL88879.1"/>
    <property type="molecule type" value="Genomic_DNA"/>
</dbReference>
<feature type="compositionally biased region" description="Pro residues" evidence="6">
    <location>
        <begin position="387"/>
        <end position="398"/>
    </location>
</feature>
<comment type="similarity">
    <text evidence="1">Belongs to the heat shock protein 70 family.</text>
</comment>
<proteinExistence type="inferred from homology"/>
<sequence length="408" mass="42666">MSGQQDGFALGVDLGTSNTVAVLRWPDGRTRPLLVDGHPILPSGVYADTEGRLHVGRDAQRLAQADPTRYEANPKRRVDEATVELGGRAYRPAELLAATLRGVADAAVAAAGFLPPAVVTHPAAWSAPRRQVLHDALELAGWPSAAEHTLSAPIAPGTRLLREPVAAARYYTQVLRRPVPVGGSIAVFDFGGGTLDVAVLRNEGADPWGDSGFQLIATGGVADLGGLDLDAALLRRLGELVAAAHPRQWARLTNPGSTAEWRDRQQLWENVRGAKEMLSRATVAPVAVPGVEAAVPLSREDLERLAAPLLARAVAETRQVIAAAGLAPGQLSGLFLVGGSTRVPLVARMLHADLAIAPTVLEQPELPVAEGALTDLPLPRRGGRPGPVVPAPAGPPDTRPTEPAADSP</sequence>
<dbReference type="RefSeq" id="WP_148058530.1">
    <property type="nucleotide sequence ID" value="NZ_JAAHBY010000120.1"/>
</dbReference>
<dbReference type="SUPFAM" id="SSF53067">
    <property type="entry name" value="Actin-like ATPase domain"/>
    <property type="match status" value="2"/>
</dbReference>
<comment type="caution">
    <text evidence="7">The sequence shown here is derived from an EMBL/GenBank/DDBJ whole genome shotgun (WGS) entry which is preliminary data.</text>
</comment>
<evidence type="ECO:0000256" key="3">
    <source>
        <dbReference type="ARBA" id="ARBA00022840"/>
    </source>
</evidence>